<comment type="caution">
    <text evidence="1">The sequence shown here is derived from an EMBL/GenBank/DDBJ whole genome shotgun (WGS) entry which is preliminary data.</text>
</comment>
<accession>A0A7W3LXW0</accession>
<keyword evidence="2" id="KW-1185">Reference proteome</keyword>
<dbReference type="Proteomes" id="UP000572680">
    <property type="component" value="Unassembled WGS sequence"/>
</dbReference>
<organism evidence="1 2">
    <name type="scientific">Actinomadura namibiensis</name>
    <dbReference type="NCBI Taxonomy" id="182080"/>
    <lineage>
        <taxon>Bacteria</taxon>
        <taxon>Bacillati</taxon>
        <taxon>Actinomycetota</taxon>
        <taxon>Actinomycetes</taxon>
        <taxon>Streptosporangiales</taxon>
        <taxon>Thermomonosporaceae</taxon>
        <taxon>Actinomadura</taxon>
    </lineage>
</organism>
<protein>
    <submittedName>
        <fullName evidence="1">Uncharacterized protein</fullName>
    </submittedName>
</protein>
<evidence type="ECO:0000313" key="2">
    <source>
        <dbReference type="Proteomes" id="UP000572680"/>
    </source>
</evidence>
<sequence length="63" mass="6153">MCWLPLPAAAKFAGALGSLAGIAYRPLGVAAAIGTVLHFAGAVAVAASRSDATTAIIDAIDSK</sequence>
<gene>
    <name evidence="1" type="ORF">HNR61_008025</name>
</gene>
<dbReference type="AlphaFoldDB" id="A0A7W3LXW0"/>
<proteinExistence type="predicted"/>
<reference evidence="1 2" key="1">
    <citation type="submission" date="2020-08" db="EMBL/GenBank/DDBJ databases">
        <title>Genomic Encyclopedia of Type Strains, Phase IV (KMG-IV): sequencing the most valuable type-strain genomes for metagenomic binning, comparative biology and taxonomic classification.</title>
        <authorList>
            <person name="Goeker M."/>
        </authorList>
    </citation>
    <scope>NUCLEOTIDE SEQUENCE [LARGE SCALE GENOMIC DNA]</scope>
    <source>
        <strain evidence="1 2">DSM 44197</strain>
    </source>
</reference>
<dbReference type="EMBL" id="JACJIA010000015">
    <property type="protein sequence ID" value="MBA8956343.1"/>
    <property type="molecule type" value="Genomic_DNA"/>
</dbReference>
<name>A0A7W3LXW0_ACTNM</name>
<evidence type="ECO:0000313" key="1">
    <source>
        <dbReference type="EMBL" id="MBA8956343.1"/>
    </source>
</evidence>